<proteinExistence type="predicted"/>
<accession>A0ABS0VQR7</accession>
<dbReference type="InterPro" id="IPR010260">
    <property type="entry name" value="AlpA"/>
</dbReference>
<dbReference type="PANTHER" id="PTHR36154:SF1">
    <property type="entry name" value="DNA-BINDING TRANSCRIPTIONAL ACTIVATOR ALPA"/>
    <property type="match status" value="1"/>
</dbReference>
<dbReference type="InterPro" id="IPR052931">
    <property type="entry name" value="Prophage_regulatory_activator"/>
</dbReference>
<dbReference type="PANTHER" id="PTHR36154">
    <property type="entry name" value="DNA-BINDING TRANSCRIPTIONAL ACTIVATOR ALPA"/>
    <property type="match status" value="1"/>
</dbReference>
<sequence>MLSISRSCIYDWLNPSSPRHDPSFPKQVRLSGRSSGGAVGWRLESIMAWLDSRD</sequence>
<gene>
    <name evidence="2" type="ORF">YA0849_27390</name>
</gene>
<feature type="region of interest" description="Disordered" evidence="1">
    <location>
        <begin position="16"/>
        <end position="36"/>
    </location>
</feature>
<dbReference type="Pfam" id="PF05930">
    <property type="entry name" value="Phage_AlpA"/>
    <property type="match status" value="1"/>
</dbReference>
<evidence type="ECO:0000313" key="2">
    <source>
        <dbReference type="EMBL" id="MBI6652708.1"/>
    </source>
</evidence>
<comment type="caution">
    <text evidence="2">The sequence shown here is derived from an EMBL/GenBank/DDBJ whole genome shotgun (WGS) entry which is preliminary data.</text>
</comment>
<reference evidence="2 3" key="1">
    <citation type="submission" date="2020-12" db="EMBL/GenBank/DDBJ databases">
        <title>Comparative genomic insights into the epidemiology and virulence of plant pathogenic Pseudomonads from Turkey.</title>
        <authorList>
            <person name="Dillon M."/>
            <person name="Ruiz-Bedoya T."/>
            <person name="Bendalovic-Torma C."/>
            <person name="Guttman K.M."/>
            <person name="Kwak H."/>
            <person name="Middleton M.A."/>
            <person name="Wang P.W."/>
            <person name="Horuz S."/>
            <person name="Aysan Y."/>
            <person name="Guttman D.S."/>
        </authorList>
    </citation>
    <scope>NUCLEOTIDE SEQUENCE [LARGE SCALE GENOMIC DNA]</scope>
    <source>
        <strain evidence="2 3">S4_EA_3a</strain>
    </source>
</reference>
<dbReference type="Proteomes" id="UP000614123">
    <property type="component" value="Unassembled WGS sequence"/>
</dbReference>
<dbReference type="EMBL" id="JAEILD010000170">
    <property type="protein sequence ID" value="MBI6652708.1"/>
    <property type="molecule type" value="Genomic_DNA"/>
</dbReference>
<protein>
    <submittedName>
        <fullName evidence="2">AlpA family phage regulatory protein</fullName>
    </submittedName>
</protein>
<evidence type="ECO:0000256" key="1">
    <source>
        <dbReference type="SAM" id="MobiDB-lite"/>
    </source>
</evidence>
<name>A0ABS0VQR7_PSEVE</name>
<keyword evidence="3" id="KW-1185">Reference proteome</keyword>
<organism evidence="2 3">
    <name type="scientific">Pseudomonas veronii</name>
    <dbReference type="NCBI Taxonomy" id="76761"/>
    <lineage>
        <taxon>Bacteria</taxon>
        <taxon>Pseudomonadati</taxon>
        <taxon>Pseudomonadota</taxon>
        <taxon>Gammaproteobacteria</taxon>
        <taxon>Pseudomonadales</taxon>
        <taxon>Pseudomonadaceae</taxon>
        <taxon>Pseudomonas</taxon>
    </lineage>
</organism>
<evidence type="ECO:0000313" key="3">
    <source>
        <dbReference type="Proteomes" id="UP000614123"/>
    </source>
</evidence>